<feature type="domain" description="G-protein coupled receptors family 1 profile" evidence="8">
    <location>
        <begin position="41"/>
        <end position="179"/>
    </location>
</feature>
<evidence type="ECO:0000256" key="4">
    <source>
        <dbReference type="ARBA" id="ARBA00023040"/>
    </source>
</evidence>
<keyword evidence="3 7" id="KW-1133">Transmembrane helix</keyword>
<evidence type="ECO:0000313" key="10">
    <source>
        <dbReference type="Proteomes" id="UP001166674"/>
    </source>
</evidence>
<keyword evidence="6 9" id="KW-0675">Receptor</keyword>
<protein>
    <submittedName>
        <fullName evidence="9">Olfactory receptor 7G2</fullName>
    </submittedName>
</protein>
<evidence type="ECO:0000256" key="6">
    <source>
        <dbReference type="ARBA" id="ARBA00023170"/>
    </source>
</evidence>
<dbReference type="GO" id="GO:0016020">
    <property type="term" value="C:membrane"/>
    <property type="evidence" value="ECO:0007669"/>
    <property type="project" value="UniProtKB-SubCell"/>
</dbReference>
<dbReference type="AlphaFoldDB" id="A0AA41NAK1"/>
<keyword evidence="4" id="KW-0807">Transducer</keyword>
<keyword evidence="2 7" id="KW-0812">Transmembrane</keyword>
<keyword evidence="5 7" id="KW-0472">Membrane</keyword>
<dbReference type="PANTHER" id="PTHR48001">
    <property type="entry name" value="OLFACTORY RECEPTOR"/>
    <property type="match status" value="1"/>
</dbReference>
<comment type="caution">
    <text evidence="9">The sequence shown here is derived from an EMBL/GenBank/DDBJ whole genome shotgun (WGS) entry which is preliminary data.</text>
</comment>
<reference evidence="9" key="1">
    <citation type="submission" date="2020-03" db="EMBL/GenBank/DDBJ databases">
        <title>Studies in the Genomics of Life Span.</title>
        <authorList>
            <person name="Glass D."/>
        </authorList>
    </citation>
    <scope>NUCLEOTIDE SEQUENCE</scope>
    <source>
        <strain evidence="9">SUZIE</strain>
        <tissue evidence="9">Muscle</tissue>
    </source>
</reference>
<evidence type="ECO:0000256" key="7">
    <source>
        <dbReference type="SAM" id="Phobius"/>
    </source>
</evidence>
<evidence type="ECO:0000259" key="8">
    <source>
        <dbReference type="PROSITE" id="PS50262"/>
    </source>
</evidence>
<dbReference type="InterPro" id="IPR017452">
    <property type="entry name" value="GPCR_Rhodpsn_7TM"/>
</dbReference>
<gene>
    <name evidence="9" type="ORF">SUZIE_188990</name>
</gene>
<dbReference type="Gene3D" id="1.20.1070.10">
    <property type="entry name" value="Rhodopsin 7-helix transmembrane proteins"/>
    <property type="match status" value="1"/>
</dbReference>
<dbReference type="PRINTS" id="PR00237">
    <property type="entry name" value="GPCRRHODOPSN"/>
</dbReference>
<evidence type="ECO:0000256" key="2">
    <source>
        <dbReference type="ARBA" id="ARBA00022692"/>
    </source>
</evidence>
<feature type="transmembrane region" description="Helical" evidence="7">
    <location>
        <begin position="60"/>
        <end position="80"/>
    </location>
</feature>
<dbReference type="FunFam" id="1.20.1070.10:FF:000410">
    <property type="entry name" value="Olfactory receptor 1348"/>
    <property type="match status" value="1"/>
</dbReference>
<evidence type="ECO:0000256" key="3">
    <source>
        <dbReference type="ARBA" id="ARBA00022989"/>
    </source>
</evidence>
<comment type="subcellular location">
    <subcellularLocation>
        <location evidence="1">Membrane</location>
        <topology evidence="1">Multi-pass membrane protein</topology>
    </subcellularLocation>
</comment>
<feature type="transmembrane region" description="Helical" evidence="7">
    <location>
        <begin position="140"/>
        <end position="160"/>
    </location>
</feature>
<evidence type="ECO:0000256" key="1">
    <source>
        <dbReference type="ARBA" id="ARBA00004141"/>
    </source>
</evidence>
<keyword evidence="4" id="KW-0297">G-protein coupled receptor</keyword>
<organism evidence="9 10">
    <name type="scientific">Sciurus carolinensis</name>
    <name type="common">Eastern gray squirrel</name>
    <dbReference type="NCBI Taxonomy" id="30640"/>
    <lineage>
        <taxon>Eukaryota</taxon>
        <taxon>Metazoa</taxon>
        <taxon>Chordata</taxon>
        <taxon>Craniata</taxon>
        <taxon>Vertebrata</taxon>
        <taxon>Euteleostomi</taxon>
        <taxon>Mammalia</taxon>
        <taxon>Eutheria</taxon>
        <taxon>Euarchontoglires</taxon>
        <taxon>Glires</taxon>
        <taxon>Rodentia</taxon>
        <taxon>Sciuromorpha</taxon>
        <taxon>Sciuridae</taxon>
        <taxon>Sciurinae</taxon>
        <taxon>Sciurini</taxon>
        <taxon>Sciurus</taxon>
    </lineage>
</organism>
<dbReference type="PROSITE" id="PS50262">
    <property type="entry name" value="G_PROTEIN_RECEP_F1_2"/>
    <property type="match status" value="1"/>
</dbReference>
<dbReference type="Proteomes" id="UP001166674">
    <property type="component" value="Unassembled WGS sequence"/>
</dbReference>
<keyword evidence="10" id="KW-1185">Reference proteome</keyword>
<accession>A0AA41NAK1</accession>
<dbReference type="Pfam" id="PF00001">
    <property type="entry name" value="7tm_1"/>
    <property type="match status" value="1"/>
</dbReference>
<feature type="transmembrane region" description="Helical" evidence="7">
    <location>
        <begin position="26"/>
        <end position="48"/>
    </location>
</feature>
<dbReference type="SUPFAM" id="SSF81321">
    <property type="entry name" value="Family A G protein-coupled receptor-like"/>
    <property type="match status" value="1"/>
</dbReference>
<proteinExistence type="predicted"/>
<name>A0AA41NAK1_SCICA</name>
<dbReference type="InterPro" id="IPR000276">
    <property type="entry name" value="GPCR_Rhodpsn"/>
</dbReference>
<dbReference type="GO" id="GO:0004930">
    <property type="term" value="F:G protein-coupled receptor activity"/>
    <property type="evidence" value="ECO:0007669"/>
    <property type="project" value="UniProtKB-KW"/>
</dbReference>
<dbReference type="EMBL" id="JAATJV010410820">
    <property type="protein sequence ID" value="MBZ3886646.1"/>
    <property type="molecule type" value="Genomic_DNA"/>
</dbReference>
<sequence>MESHNQTAVSQFLLHGLSDDTALQPVIFTLFLFMCLVTILGNLLIILMVSSDPHLHTPKYFFLCNLSFNDICLSTCTIPRMLVKLQTQDQRITYTGCLCQVAFVIVFAFVENLLLEVVKYDHYVAICHSLMYTFIMNRRLCVLLFLSCLLISITVAPVPFSDGAASVLLHKSGNSQLLL</sequence>
<feature type="transmembrane region" description="Helical" evidence="7">
    <location>
        <begin position="92"/>
        <end position="110"/>
    </location>
</feature>
<evidence type="ECO:0000256" key="5">
    <source>
        <dbReference type="ARBA" id="ARBA00023136"/>
    </source>
</evidence>
<evidence type="ECO:0000313" key="9">
    <source>
        <dbReference type="EMBL" id="MBZ3886646.1"/>
    </source>
</evidence>